<keyword evidence="23" id="KW-1185">Reference proteome</keyword>
<keyword evidence="14" id="KW-0411">Iron-sulfur</keyword>
<comment type="caution">
    <text evidence="22">The sequence shown here is derived from an EMBL/GenBank/DDBJ whole genome shotgun (WGS) entry which is preliminary data.</text>
</comment>
<comment type="function">
    <text evidence="19">Isoform MOCS1A and isoform MOCS1B probably form a complex that catalyzes the conversion of 5'-GTP to cyclic pyranopterin monophosphate (cPMP). MOCS1A catalyzes the cyclization of GTP to (8S)-3',8-cyclo-7,8-dihydroguanosine 5'-triphosphate and MOCS1B catalyzes the subsequent conversion of (8S)-3',8-cyclo-7,8-dihydroguanosine 5'-triphosphate to cPMP.</text>
</comment>
<comment type="subunit">
    <text evidence="20">Isoform MOCS1A and isoform MOCS1B probably form a heterooligomer.</text>
</comment>
<dbReference type="Pfam" id="PF06463">
    <property type="entry name" value="Mob_synth_C"/>
    <property type="match status" value="1"/>
</dbReference>
<evidence type="ECO:0000256" key="9">
    <source>
        <dbReference type="ARBA" id="ARBA00022485"/>
    </source>
</evidence>
<dbReference type="GO" id="GO:0006777">
    <property type="term" value="P:Mo-molybdopterin cofactor biosynthetic process"/>
    <property type="evidence" value="ECO:0007669"/>
    <property type="project" value="UniProtKB-KW"/>
</dbReference>
<keyword evidence="9" id="KW-0004">4Fe-4S</keyword>
<evidence type="ECO:0000256" key="5">
    <source>
        <dbReference type="ARBA" id="ARBA00009862"/>
    </source>
</evidence>
<dbReference type="Gene3D" id="3.30.70.640">
    <property type="entry name" value="Molybdopterin cofactor biosynthesis C (MoaC) domain"/>
    <property type="match status" value="1"/>
</dbReference>
<dbReference type="NCBIfam" id="NF006870">
    <property type="entry name" value="PRK09364.1"/>
    <property type="match status" value="1"/>
</dbReference>
<dbReference type="NCBIfam" id="TIGR00581">
    <property type="entry name" value="moaC"/>
    <property type="match status" value="1"/>
</dbReference>
<dbReference type="EC" id="4.1.99.22" evidence="6"/>
<evidence type="ECO:0000256" key="7">
    <source>
        <dbReference type="ARBA" id="ARBA00012575"/>
    </source>
</evidence>
<dbReference type="InterPro" id="IPR047594">
    <property type="entry name" value="MoaC_bact/euk"/>
</dbReference>
<evidence type="ECO:0000256" key="4">
    <source>
        <dbReference type="ARBA" id="ARBA00008484"/>
    </source>
</evidence>
<dbReference type="GO" id="GO:0046872">
    <property type="term" value="F:metal ion binding"/>
    <property type="evidence" value="ECO:0007669"/>
    <property type="project" value="UniProtKB-KW"/>
</dbReference>
<dbReference type="PANTHER" id="PTHR22960:SF0">
    <property type="entry name" value="MOLYBDENUM COFACTOR BIOSYNTHESIS PROTEIN 1"/>
    <property type="match status" value="1"/>
</dbReference>
<dbReference type="GO" id="GO:0051539">
    <property type="term" value="F:4 iron, 4 sulfur cluster binding"/>
    <property type="evidence" value="ECO:0007669"/>
    <property type="project" value="UniProtKB-KW"/>
</dbReference>
<evidence type="ECO:0000259" key="21">
    <source>
        <dbReference type="PROSITE" id="PS51918"/>
    </source>
</evidence>
<dbReference type="GO" id="GO:0005525">
    <property type="term" value="F:GTP binding"/>
    <property type="evidence" value="ECO:0007669"/>
    <property type="project" value="UniProtKB-KW"/>
</dbReference>
<evidence type="ECO:0000256" key="13">
    <source>
        <dbReference type="ARBA" id="ARBA00023004"/>
    </source>
</evidence>
<evidence type="ECO:0000256" key="12">
    <source>
        <dbReference type="ARBA" id="ARBA00022741"/>
    </source>
</evidence>
<dbReference type="InterPro" id="IPR000385">
    <property type="entry name" value="MoaA_NifB_PqqE_Fe-S-bd_CS"/>
</dbReference>
<dbReference type="PROSITE" id="PS51918">
    <property type="entry name" value="RADICAL_SAM"/>
    <property type="match status" value="1"/>
</dbReference>
<dbReference type="GO" id="GO:0061799">
    <property type="term" value="F:cyclic pyranopterin monophosphate synthase activity"/>
    <property type="evidence" value="ECO:0007669"/>
    <property type="project" value="UniProtKB-EC"/>
</dbReference>
<comment type="cofactor">
    <cofactor evidence="2">
        <name>[4Fe-4S] cluster</name>
        <dbReference type="ChEBI" id="CHEBI:49883"/>
    </cofactor>
</comment>
<evidence type="ECO:0000256" key="14">
    <source>
        <dbReference type="ARBA" id="ARBA00023014"/>
    </source>
</evidence>
<keyword evidence="12" id="KW-0547">Nucleotide-binding</keyword>
<dbReference type="Gene3D" id="3.20.20.70">
    <property type="entry name" value="Aldolase class I"/>
    <property type="match status" value="1"/>
</dbReference>
<dbReference type="OrthoDB" id="429626at2759"/>
<evidence type="ECO:0000256" key="17">
    <source>
        <dbReference type="ARBA" id="ARBA00023239"/>
    </source>
</evidence>
<dbReference type="Pfam" id="PF01967">
    <property type="entry name" value="MoaC"/>
    <property type="match status" value="1"/>
</dbReference>
<evidence type="ECO:0000313" key="22">
    <source>
        <dbReference type="EMBL" id="CAG8596513.1"/>
    </source>
</evidence>
<evidence type="ECO:0000256" key="3">
    <source>
        <dbReference type="ARBA" id="ARBA00005046"/>
    </source>
</evidence>
<dbReference type="SFLD" id="SFLDG01386">
    <property type="entry name" value="main_SPASM_domain-containing"/>
    <property type="match status" value="1"/>
</dbReference>
<dbReference type="InterPro" id="IPR006638">
    <property type="entry name" value="Elp3/MiaA/NifB-like_rSAM"/>
</dbReference>
<dbReference type="SFLD" id="SFLDG01067">
    <property type="entry name" value="SPASM/twitch_domain_containing"/>
    <property type="match status" value="1"/>
</dbReference>
<protein>
    <recommendedName>
        <fullName evidence="8">Molybdenum cofactor biosynthesis protein 1</fullName>
        <ecNumber evidence="6">4.1.99.22</ecNumber>
        <ecNumber evidence="7">4.6.1.17</ecNumber>
    </recommendedName>
</protein>
<evidence type="ECO:0000256" key="1">
    <source>
        <dbReference type="ARBA" id="ARBA00001637"/>
    </source>
</evidence>
<feature type="domain" description="Radical SAM core" evidence="21">
    <location>
        <begin position="76"/>
        <end position="301"/>
    </location>
</feature>
<sequence length="624" mass="69988">MKISIHRNSIRHSSFLASNLRRTSIIQVNLNNARNYIAQVQIEPVFRTNEVNRDAIKAKIATIEKQKPFNNFLTDKFQRKHTYLRISLTEKCNLRCTYCMPAAGVELTPNEKLLTSEEIIRLAKLFVSQGINKIRLTGGEPTVRKDIVELVGELGRLKPLGLETLAMTSNGIALKRKLPQLVKNGLNLLNISLDTLDPFKFELITRRKGLERVLEAIDHAVALDFSPPKVNCVIIRGVNDGEFLDFVELTRNKPLDVRFIEYMPFDGNKWSQNKLVPYQELLKTLFNKYPDAKQLTDDPHDTSKAYRVPGFSGKIGFITSMSDHFCGTCNRLRITADGNLKVCLFGNTEVSLRDLLRNKVPDEQILEFIGMAVGNKKKQHAGMFELAAAKNRPMILIVTGLNYFTRLQMSPSHPYPFNSRLQLKNYTKHRDLRFYTTKKQFKNNLSTSIADNTNSNIDSSTSLSHINSSTGSASMVNITQKSPTFRTATAQGKVIIGEKAYKLIRENNLKKGDALSVARIAGIQGAKKTSILIPLCHPLLLSHISVEMNLLDYENAVEIIARVECDGKTGVEMEALSAVSVAALTIFDMCKSAGKGMIIKDIRIMEKTGGKSGVWRNEDPVEDI</sequence>
<dbReference type="InterPro" id="IPR050105">
    <property type="entry name" value="MoCo_biosynth_MoaA/MoaC"/>
</dbReference>
<gene>
    <name evidence="22" type="ORF">AGERDE_LOCUS8876</name>
</gene>
<dbReference type="PANTHER" id="PTHR22960">
    <property type="entry name" value="MOLYBDOPTERIN COFACTOR SYNTHESIS PROTEIN A"/>
    <property type="match status" value="1"/>
</dbReference>
<dbReference type="InterPro" id="IPR013785">
    <property type="entry name" value="Aldolase_TIM"/>
</dbReference>
<organism evidence="22 23">
    <name type="scientific">Ambispora gerdemannii</name>
    <dbReference type="NCBI Taxonomy" id="144530"/>
    <lineage>
        <taxon>Eukaryota</taxon>
        <taxon>Fungi</taxon>
        <taxon>Fungi incertae sedis</taxon>
        <taxon>Mucoromycota</taxon>
        <taxon>Glomeromycotina</taxon>
        <taxon>Glomeromycetes</taxon>
        <taxon>Archaeosporales</taxon>
        <taxon>Ambisporaceae</taxon>
        <taxon>Ambispora</taxon>
    </lineage>
</organism>
<accession>A0A9N9CC40</accession>
<evidence type="ECO:0000256" key="2">
    <source>
        <dbReference type="ARBA" id="ARBA00001966"/>
    </source>
</evidence>
<evidence type="ECO:0000256" key="8">
    <source>
        <dbReference type="ARBA" id="ARBA00015273"/>
    </source>
</evidence>
<dbReference type="AlphaFoldDB" id="A0A9N9CC40"/>
<evidence type="ECO:0000256" key="6">
    <source>
        <dbReference type="ARBA" id="ARBA00012167"/>
    </source>
</evidence>
<evidence type="ECO:0000256" key="10">
    <source>
        <dbReference type="ARBA" id="ARBA00022691"/>
    </source>
</evidence>
<dbReference type="InterPro" id="IPR058240">
    <property type="entry name" value="rSAM_sf"/>
</dbReference>
<evidence type="ECO:0000256" key="18">
    <source>
        <dbReference type="ARBA" id="ARBA00048697"/>
    </source>
</evidence>
<dbReference type="EC" id="4.6.1.17" evidence="7"/>
<keyword evidence="10" id="KW-0949">S-adenosyl-L-methionine</keyword>
<dbReference type="SUPFAM" id="SSF55040">
    <property type="entry name" value="Molybdenum cofactor biosynthesis protein C, MoaC"/>
    <property type="match status" value="1"/>
</dbReference>
<dbReference type="FunFam" id="3.20.20.70:FF:000117">
    <property type="entry name" value="molybdenum cofactor biosynthesis protein 1"/>
    <property type="match status" value="1"/>
</dbReference>
<keyword evidence="16" id="KW-0501">Molybdenum cofactor biosynthesis</keyword>
<dbReference type="CDD" id="cd21117">
    <property type="entry name" value="Twitch_MoaA"/>
    <property type="match status" value="1"/>
</dbReference>
<dbReference type="SFLD" id="SFLDG01383">
    <property type="entry name" value="cyclic_pyranopterin_phosphate"/>
    <property type="match status" value="1"/>
</dbReference>
<name>A0A9N9CC40_9GLOM</name>
<comment type="pathway">
    <text evidence="3">Cofactor biosynthesis; molybdopterin biosynthesis.</text>
</comment>
<evidence type="ECO:0000313" key="23">
    <source>
        <dbReference type="Proteomes" id="UP000789831"/>
    </source>
</evidence>
<dbReference type="InterPro" id="IPR002820">
    <property type="entry name" value="Mopterin_CF_biosynth-C_dom"/>
</dbReference>
<dbReference type="CDD" id="cd01335">
    <property type="entry name" value="Radical_SAM"/>
    <property type="match status" value="1"/>
</dbReference>
<dbReference type="EMBL" id="CAJVPL010002022">
    <property type="protein sequence ID" value="CAG8596513.1"/>
    <property type="molecule type" value="Genomic_DNA"/>
</dbReference>
<dbReference type="GO" id="GO:0061798">
    <property type="term" value="F:GTP 3',8'-cyclase activity"/>
    <property type="evidence" value="ECO:0007669"/>
    <property type="project" value="UniProtKB-EC"/>
</dbReference>
<evidence type="ECO:0000256" key="16">
    <source>
        <dbReference type="ARBA" id="ARBA00023150"/>
    </source>
</evidence>
<dbReference type="NCBIfam" id="TIGR02666">
    <property type="entry name" value="moaA"/>
    <property type="match status" value="1"/>
</dbReference>
<dbReference type="InterPro" id="IPR036522">
    <property type="entry name" value="MoaC_sf"/>
</dbReference>
<evidence type="ECO:0000256" key="19">
    <source>
        <dbReference type="ARBA" id="ARBA00054222"/>
    </source>
</evidence>
<dbReference type="HAMAP" id="MF_01225_B">
    <property type="entry name" value="MoaA_B"/>
    <property type="match status" value="1"/>
</dbReference>
<dbReference type="Proteomes" id="UP000789831">
    <property type="component" value="Unassembled WGS sequence"/>
</dbReference>
<dbReference type="InterPro" id="IPR007197">
    <property type="entry name" value="rSAM"/>
</dbReference>
<comment type="catalytic activity">
    <reaction evidence="1">
        <text>(8S)-3',8-cyclo-7,8-dihydroguanosine 5'-triphosphate = cyclic pyranopterin phosphate + diphosphate</text>
        <dbReference type="Rhea" id="RHEA:49580"/>
        <dbReference type="ChEBI" id="CHEBI:33019"/>
        <dbReference type="ChEBI" id="CHEBI:59648"/>
        <dbReference type="ChEBI" id="CHEBI:131766"/>
        <dbReference type="EC" id="4.6.1.17"/>
    </reaction>
</comment>
<dbReference type="CDD" id="cd01420">
    <property type="entry name" value="MoaC_PE"/>
    <property type="match status" value="1"/>
</dbReference>
<dbReference type="InterPro" id="IPR010505">
    <property type="entry name" value="MoaA_twitch"/>
</dbReference>
<dbReference type="InterPro" id="IPR013483">
    <property type="entry name" value="MoaA"/>
</dbReference>
<proteinExistence type="inferred from homology"/>
<evidence type="ECO:0000256" key="11">
    <source>
        <dbReference type="ARBA" id="ARBA00022723"/>
    </source>
</evidence>
<dbReference type="SUPFAM" id="SSF102114">
    <property type="entry name" value="Radical SAM enzymes"/>
    <property type="match status" value="1"/>
</dbReference>
<keyword evidence="11" id="KW-0479">Metal-binding</keyword>
<comment type="similarity">
    <text evidence="5">In the N-terminal section; belongs to the radical SAM superfamily. MoaA family.</text>
</comment>
<dbReference type="HAMAP" id="MF_01224_B">
    <property type="entry name" value="MoaC_B"/>
    <property type="match status" value="1"/>
</dbReference>
<evidence type="ECO:0000256" key="20">
    <source>
        <dbReference type="ARBA" id="ARBA00063038"/>
    </source>
</evidence>
<reference evidence="22" key="1">
    <citation type="submission" date="2021-06" db="EMBL/GenBank/DDBJ databases">
        <authorList>
            <person name="Kallberg Y."/>
            <person name="Tangrot J."/>
            <person name="Rosling A."/>
        </authorList>
    </citation>
    <scope>NUCLEOTIDE SEQUENCE</scope>
    <source>
        <strain evidence="22">MT106</strain>
    </source>
</reference>
<keyword evidence="15" id="KW-0342">GTP-binding</keyword>
<dbReference type="PROSITE" id="PS01305">
    <property type="entry name" value="MOAA_NIFB_PQQE"/>
    <property type="match status" value="1"/>
</dbReference>
<dbReference type="SFLD" id="SFLDS00029">
    <property type="entry name" value="Radical_SAM"/>
    <property type="match status" value="1"/>
</dbReference>
<dbReference type="InterPro" id="IPR023045">
    <property type="entry name" value="MoaC"/>
</dbReference>
<comment type="similarity">
    <text evidence="4">In the C-terminal section; belongs to the MoaC family.</text>
</comment>
<dbReference type="SMART" id="SM00729">
    <property type="entry name" value="Elp3"/>
    <property type="match status" value="1"/>
</dbReference>
<keyword evidence="17" id="KW-0456">Lyase</keyword>
<dbReference type="InterPro" id="IPR040064">
    <property type="entry name" value="MoaA-like"/>
</dbReference>
<comment type="catalytic activity">
    <reaction evidence="18">
        <text>GTP + AH2 + S-adenosyl-L-methionine = (8S)-3',8-cyclo-7,8-dihydroguanosine 5'-triphosphate + 5'-deoxyadenosine + L-methionine + A + H(+)</text>
        <dbReference type="Rhea" id="RHEA:49576"/>
        <dbReference type="ChEBI" id="CHEBI:13193"/>
        <dbReference type="ChEBI" id="CHEBI:15378"/>
        <dbReference type="ChEBI" id="CHEBI:17319"/>
        <dbReference type="ChEBI" id="CHEBI:17499"/>
        <dbReference type="ChEBI" id="CHEBI:37565"/>
        <dbReference type="ChEBI" id="CHEBI:57844"/>
        <dbReference type="ChEBI" id="CHEBI:59789"/>
        <dbReference type="ChEBI" id="CHEBI:131766"/>
        <dbReference type="EC" id="4.1.99.22"/>
    </reaction>
</comment>
<dbReference type="Pfam" id="PF04055">
    <property type="entry name" value="Radical_SAM"/>
    <property type="match status" value="1"/>
</dbReference>
<evidence type="ECO:0000256" key="15">
    <source>
        <dbReference type="ARBA" id="ARBA00023134"/>
    </source>
</evidence>
<keyword evidence="13" id="KW-0408">Iron</keyword>